<sequence length="435" mass="46607">MFGKPYKSDFPQMQQFVGAVGDGSTPPVDRSNDVLLAAGHGFTMGRGPVSIEQRGRTVYITEKGVEPSVDAMLAKAQADMKDLDRLRDEEITSALNRNSVIRETVTPIFEPFTTEAPPMLRAIAGGVGDVVTGTIVGLADLTVAPLADLAQTGLKALHGAVTGDYQPLTPLSSYADGVVNGGMGTWDGIKATGVSVFNVSPLGMVYHAGTGAYGLTTAAMNGDVRGLTRESLWLGLNFAGAAVVPMGMTRTPATRSFLVQSETQLPFGGVKGAATSRMSELQSKWGDLTAGERRALLESKSEVTWSNWLNQRYAAAKAVNPKTHFLERHGPGTELLDQEIRASSKLAPDGSIDKAFRDSTRFLSNRDMGAAMQRADSIFQLNGGVNKVYSFKMEGLIGEGYTKSPGLDWMFTTNVNAVFRNGQPYTMFPLLRPIP</sequence>
<reference evidence="2" key="1">
    <citation type="submission" date="2016-10" db="EMBL/GenBank/DDBJ databases">
        <authorList>
            <person name="Varghese N."/>
            <person name="Submissions S."/>
        </authorList>
    </citation>
    <scope>NUCLEOTIDE SEQUENCE [LARGE SCALE GENOMIC DNA]</scope>
    <source>
        <strain evidence="2">DSM 17101</strain>
    </source>
</reference>
<dbReference type="Proteomes" id="UP000199317">
    <property type="component" value="Unassembled WGS sequence"/>
</dbReference>
<evidence type="ECO:0000313" key="1">
    <source>
        <dbReference type="EMBL" id="SDP94169.1"/>
    </source>
</evidence>
<evidence type="ECO:0000313" key="2">
    <source>
        <dbReference type="Proteomes" id="UP000199317"/>
    </source>
</evidence>
<proteinExistence type="predicted"/>
<name>A0A1H0WU89_9BURK</name>
<gene>
    <name evidence="1" type="ORF">SAMN04489708_1597</name>
</gene>
<accession>A0A1H0WU89</accession>
<dbReference type="RefSeq" id="WP_167361346.1">
    <property type="nucleotide sequence ID" value="NZ_FNJL01000059.1"/>
</dbReference>
<protein>
    <submittedName>
        <fullName evidence="1">Uncharacterized protein</fullName>
    </submittedName>
</protein>
<dbReference type="EMBL" id="FNJL01000059">
    <property type="protein sequence ID" value="SDP94169.1"/>
    <property type="molecule type" value="Genomic_DNA"/>
</dbReference>
<dbReference type="AlphaFoldDB" id="A0A1H0WU89"/>
<keyword evidence="2" id="KW-1185">Reference proteome</keyword>
<organism evidence="1 2">
    <name type="scientific">Paracidovorax cattleyae</name>
    <dbReference type="NCBI Taxonomy" id="80868"/>
    <lineage>
        <taxon>Bacteria</taxon>
        <taxon>Pseudomonadati</taxon>
        <taxon>Pseudomonadota</taxon>
        <taxon>Betaproteobacteria</taxon>
        <taxon>Burkholderiales</taxon>
        <taxon>Comamonadaceae</taxon>
        <taxon>Paracidovorax</taxon>
    </lineage>
</organism>